<dbReference type="Pfam" id="PF02096">
    <property type="entry name" value="60KD_IMP"/>
    <property type="match status" value="1"/>
</dbReference>
<dbReference type="GO" id="GO:0005886">
    <property type="term" value="C:plasma membrane"/>
    <property type="evidence" value="ECO:0007669"/>
    <property type="project" value="UniProtKB-SubCell"/>
</dbReference>
<keyword evidence="4 9" id="KW-0812">Transmembrane</keyword>
<feature type="transmembrane region" description="Helical" evidence="10">
    <location>
        <begin position="236"/>
        <end position="262"/>
    </location>
</feature>
<dbReference type="PANTHER" id="PTHR12428:SF65">
    <property type="entry name" value="CYTOCHROME C OXIDASE ASSEMBLY PROTEIN COX18, MITOCHONDRIAL"/>
    <property type="match status" value="1"/>
</dbReference>
<dbReference type="InterPro" id="IPR028055">
    <property type="entry name" value="YidC/Oxa/ALB_C"/>
</dbReference>
<dbReference type="InterPro" id="IPR047196">
    <property type="entry name" value="YidC_ALB_C"/>
</dbReference>
<dbReference type="GO" id="GO:0051205">
    <property type="term" value="P:protein insertion into membrane"/>
    <property type="evidence" value="ECO:0007669"/>
    <property type="project" value="TreeGrafter"/>
</dbReference>
<evidence type="ECO:0000256" key="5">
    <source>
        <dbReference type="ARBA" id="ARBA00022927"/>
    </source>
</evidence>
<sequence>MNFISEIFGYPLGYIMQGCYYLTHNYALSLLLFTLVTKVLLFPLAVKQQKSTAQMAVFQPKITEIQKKFANDKKKQQDEMMKLYSDYGYNPAGGCLPMLIQFPILFGLIDVIYKPLTHIIRIPSDVITKGIEIAKELPGITVNSINPQVSLISAVQTSPDAFGKIFSAGQMTKIQEINFSFFGLDLSQMPQLAFNAALLIPILAGLSMILSSVCSMKFSGSGQAMAAGAGGNTSKFMLYGMSIFSAVFAFQVPMGVGLYWIFQNVILIGQSYLLNRIYNPKKLAVAYEEKMKAVQESKKKKVKIEVEDKKTGSKKVVEKTLSEKEINRLRLAKARELDAKKYGDINEDPQEK</sequence>
<dbReference type="NCBIfam" id="TIGR03592">
    <property type="entry name" value="yidC_oxa1_cterm"/>
    <property type="match status" value="1"/>
</dbReference>
<evidence type="ECO:0000256" key="8">
    <source>
        <dbReference type="ARBA" id="ARBA00023186"/>
    </source>
</evidence>
<feature type="transmembrane region" description="Helical" evidence="10">
    <location>
        <begin position="87"/>
        <end position="109"/>
    </location>
</feature>
<gene>
    <name evidence="12" type="primary">misCB</name>
    <name evidence="12" type="ORF">SAMEA3545359_01871</name>
</gene>
<evidence type="ECO:0000256" key="10">
    <source>
        <dbReference type="SAM" id="Phobius"/>
    </source>
</evidence>
<comment type="similarity">
    <text evidence="9">Belongs to the OXA1/ALB3/YidC family.</text>
</comment>
<dbReference type="GO" id="GO:0032977">
    <property type="term" value="F:membrane insertase activity"/>
    <property type="evidence" value="ECO:0007669"/>
    <property type="project" value="InterPro"/>
</dbReference>
<evidence type="ECO:0000256" key="2">
    <source>
        <dbReference type="ARBA" id="ARBA00022448"/>
    </source>
</evidence>
<reference evidence="12" key="1">
    <citation type="submission" date="2015-09" db="EMBL/GenBank/DDBJ databases">
        <authorList>
            <consortium name="Pathogen Informatics"/>
        </authorList>
    </citation>
    <scope>NUCLEOTIDE SEQUENCE</scope>
    <source>
        <strain evidence="12">2789STDY5834896</strain>
    </source>
</reference>
<evidence type="ECO:0000259" key="11">
    <source>
        <dbReference type="Pfam" id="PF02096"/>
    </source>
</evidence>
<feature type="transmembrane region" description="Helical" evidence="10">
    <location>
        <begin position="26"/>
        <end position="46"/>
    </location>
</feature>
<evidence type="ECO:0000256" key="3">
    <source>
        <dbReference type="ARBA" id="ARBA00022475"/>
    </source>
</evidence>
<keyword evidence="3" id="KW-1003">Cell membrane</keyword>
<evidence type="ECO:0000256" key="1">
    <source>
        <dbReference type="ARBA" id="ARBA00004651"/>
    </source>
</evidence>
<dbReference type="AlphaFoldDB" id="A0A1C6J2R9"/>
<keyword evidence="7 10" id="KW-0472">Membrane</keyword>
<dbReference type="InterPro" id="IPR001708">
    <property type="entry name" value="YidC/ALB3/OXA1/COX18"/>
</dbReference>
<keyword evidence="5" id="KW-0653">Protein transport</keyword>
<evidence type="ECO:0000256" key="7">
    <source>
        <dbReference type="ARBA" id="ARBA00023136"/>
    </source>
</evidence>
<organism evidence="12">
    <name type="scientific">uncultured Anaerotruncus sp</name>
    <dbReference type="NCBI Taxonomy" id="905011"/>
    <lineage>
        <taxon>Bacteria</taxon>
        <taxon>Bacillati</taxon>
        <taxon>Bacillota</taxon>
        <taxon>Clostridia</taxon>
        <taxon>Eubacteriales</taxon>
        <taxon>Oscillospiraceae</taxon>
        <taxon>Anaerotruncus</taxon>
        <taxon>environmental samples</taxon>
    </lineage>
</organism>
<accession>A0A1C6J2R9</accession>
<dbReference type="CDD" id="cd20070">
    <property type="entry name" value="5TM_YidC_Alb3"/>
    <property type="match status" value="1"/>
</dbReference>
<dbReference type="GO" id="GO:0015031">
    <property type="term" value="P:protein transport"/>
    <property type="evidence" value="ECO:0007669"/>
    <property type="project" value="UniProtKB-KW"/>
</dbReference>
<proteinExistence type="inferred from homology"/>
<dbReference type="PANTHER" id="PTHR12428">
    <property type="entry name" value="OXA1"/>
    <property type="match status" value="1"/>
</dbReference>
<keyword evidence="6 10" id="KW-1133">Transmembrane helix</keyword>
<feature type="domain" description="Membrane insertase YidC/Oxa/ALB C-terminal" evidence="11">
    <location>
        <begin position="26"/>
        <end position="276"/>
    </location>
</feature>
<evidence type="ECO:0000313" key="12">
    <source>
        <dbReference type="EMBL" id="SCJ76352.1"/>
    </source>
</evidence>
<keyword evidence="2" id="KW-0813">Transport</keyword>
<evidence type="ECO:0000256" key="9">
    <source>
        <dbReference type="RuleBase" id="RU003945"/>
    </source>
</evidence>
<evidence type="ECO:0000256" key="6">
    <source>
        <dbReference type="ARBA" id="ARBA00022989"/>
    </source>
</evidence>
<protein>
    <submittedName>
        <fullName evidence="12">Membrane protein YidC 1</fullName>
    </submittedName>
</protein>
<feature type="transmembrane region" description="Helical" evidence="10">
    <location>
        <begin position="192"/>
        <end position="215"/>
    </location>
</feature>
<evidence type="ECO:0000256" key="4">
    <source>
        <dbReference type="ARBA" id="ARBA00022692"/>
    </source>
</evidence>
<keyword evidence="8" id="KW-0143">Chaperone</keyword>
<comment type="subcellular location">
    <subcellularLocation>
        <location evidence="1">Cell membrane</location>
        <topology evidence="1">Multi-pass membrane protein</topology>
    </subcellularLocation>
    <subcellularLocation>
        <location evidence="9">Membrane</location>
        <topology evidence="9">Multi-pass membrane protein</topology>
    </subcellularLocation>
</comment>
<name>A0A1C6J2R9_9FIRM</name>
<dbReference type="EMBL" id="FMHG01000001">
    <property type="protein sequence ID" value="SCJ76352.1"/>
    <property type="molecule type" value="Genomic_DNA"/>
</dbReference>